<comment type="cofactor">
    <cofactor evidence="4">
        <name>Mg(2+)</name>
        <dbReference type="ChEBI" id="CHEBI:18420"/>
    </cofactor>
</comment>
<dbReference type="Proteomes" id="UP000078572">
    <property type="component" value="Chromosome 1"/>
</dbReference>
<name>A0A192A1G6_9RALS</name>
<dbReference type="GO" id="GO:0009396">
    <property type="term" value="P:folic acid-containing compound biosynthetic process"/>
    <property type="evidence" value="ECO:0007669"/>
    <property type="project" value="TreeGrafter"/>
</dbReference>
<keyword evidence="4" id="KW-0460">Magnesium</keyword>
<keyword evidence="3 4" id="KW-0067">ATP-binding</keyword>
<dbReference type="PANTHER" id="PTHR23407:SF1">
    <property type="entry name" value="5-FORMYLTETRAHYDROFOLATE CYCLO-LIGASE"/>
    <property type="match status" value="1"/>
</dbReference>
<keyword evidence="5" id="KW-0436">Ligase</keyword>
<comment type="similarity">
    <text evidence="1 4">Belongs to the 5-formyltetrahydrofolate cyclo-ligase family.</text>
</comment>
<dbReference type="EMBL" id="CP016022">
    <property type="protein sequence ID" value="ANJ74234.1"/>
    <property type="molecule type" value="Genomic_DNA"/>
</dbReference>
<dbReference type="GO" id="GO:0046872">
    <property type="term" value="F:metal ion binding"/>
    <property type="evidence" value="ECO:0007669"/>
    <property type="project" value="UniProtKB-KW"/>
</dbReference>
<dbReference type="Pfam" id="PF01812">
    <property type="entry name" value="5-FTHF_cyc-lig"/>
    <property type="match status" value="1"/>
</dbReference>
<evidence type="ECO:0000256" key="3">
    <source>
        <dbReference type="ARBA" id="ARBA00022840"/>
    </source>
</evidence>
<organism evidence="5 6">
    <name type="scientific">Ralstonia insidiosa</name>
    <dbReference type="NCBI Taxonomy" id="190721"/>
    <lineage>
        <taxon>Bacteria</taxon>
        <taxon>Pseudomonadati</taxon>
        <taxon>Pseudomonadota</taxon>
        <taxon>Betaproteobacteria</taxon>
        <taxon>Burkholderiales</taxon>
        <taxon>Burkholderiaceae</taxon>
        <taxon>Ralstonia</taxon>
    </lineage>
</organism>
<evidence type="ECO:0000256" key="1">
    <source>
        <dbReference type="ARBA" id="ARBA00010638"/>
    </source>
</evidence>
<dbReference type="GO" id="GO:0030272">
    <property type="term" value="F:5-formyltetrahydrofolate cyclo-ligase activity"/>
    <property type="evidence" value="ECO:0007669"/>
    <property type="project" value="UniProtKB-EC"/>
</dbReference>
<dbReference type="SUPFAM" id="SSF100950">
    <property type="entry name" value="NagB/RpiA/CoA transferase-like"/>
    <property type="match status" value="1"/>
</dbReference>
<dbReference type="GO" id="GO:0035999">
    <property type="term" value="P:tetrahydrofolate interconversion"/>
    <property type="evidence" value="ECO:0007669"/>
    <property type="project" value="TreeGrafter"/>
</dbReference>
<dbReference type="RefSeq" id="WP_064805981.1">
    <property type="nucleotide sequence ID" value="NZ_CP016022.1"/>
</dbReference>
<evidence type="ECO:0000256" key="4">
    <source>
        <dbReference type="RuleBase" id="RU361279"/>
    </source>
</evidence>
<proteinExistence type="inferred from homology"/>
<dbReference type="EC" id="6.3.3.2" evidence="4"/>
<dbReference type="PIRSF" id="PIRSF006806">
    <property type="entry name" value="FTHF_cligase"/>
    <property type="match status" value="1"/>
</dbReference>
<dbReference type="InterPro" id="IPR037171">
    <property type="entry name" value="NagB/RpiA_transferase-like"/>
</dbReference>
<evidence type="ECO:0000313" key="6">
    <source>
        <dbReference type="Proteomes" id="UP000078572"/>
    </source>
</evidence>
<dbReference type="PANTHER" id="PTHR23407">
    <property type="entry name" value="ATPASE INHIBITOR/5-FORMYLTETRAHYDROFOLATE CYCLO-LIGASE"/>
    <property type="match status" value="1"/>
</dbReference>
<accession>A0A192A1G6</accession>
<dbReference type="InterPro" id="IPR002698">
    <property type="entry name" value="FTHF_cligase"/>
</dbReference>
<dbReference type="Gene3D" id="3.40.50.10420">
    <property type="entry name" value="NagB/RpiA/CoA transferase-like"/>
    <property type="match status" value="1"/>
</dbReference>
<dbReference type="InterPro" id="IPR024185">
    <property type="entry name" value="FTHF_cligase-like_sf"/>
</dbReference>
<dbReference type="GeneID" id="61527926"/>
<dbReference type="OrthoDB" id="9801938at2"/>
<evidence type="ECO:0000313" key="5">
    <source>
        <dbReference type="EMBL" id="ANJ74234.1"/>
    </source>
</evidence>
<sequence>MPALGNPHDPARPTIATTPIESRRTLRAILLDARAALPGRVAHDAALAHHLADLLSTLPIKRLAAYWPTQGEFDALTVLGHWLTADATRHALLPVVTDKFSPLQFRRWTPDCEMATGAYNIPIPRSGEMETPDALLIPCVGFDAQRYRIGYGGGFYDRTLAALLAAGHRPYTIGVAFEVNRVESIAPQSHDIALDCIVTERGVF</sequence>
<dbReference type="NCBIfam" id="TIGR02727">
    <property type="entry name" value="MTHFS_bact"/>
    <property type="match status" value="1"/>
</dbReference>
<dbReference type="STRING" id="190721.ACS15_3801"/>
<dbReference type="GO" id="GO:0005524">
    <property type="term" value="F:ATP binding"/>
    <property type="evidence" value="ECO:0007669"/>
    <property type="project" value="UniProtKB-KW"/>
</dbReference>
<gene>
    <name evidence="5" type="ORF">A9Y76_18025</name>
</gene>
<evidence type="ECO:0000256" key="2">
    <source>
        <dbReference type="ARBA" id="ARBA00022741"/>
    </source>
</evidence>
<reference evidence="6" key="1">
    <citation type="submission" date="2016-06" db="EMBL/GenBank/DDBJ databases">
        <authorList>
            <person name="Xu Y."/>
            <person name="Nagy A."/>
            <person name="Yan X."/>
            <person name="Kim S.W."/>
            <person name="Haley B."/>
            <person name="Liu N.T."/>
            <person name="Nou X."/>
        </authorList>
    </citation>
    <scope>NUCLEOTIDE SEQUENCE [LARGE SCALE GENOMIC DNA]</scope>
    <source>
        <strain evidence="6">ATCC 49129</strain>
    </source>
</reference>
<keyword evidence="4" id="KW-0479">Metal-binding</keyword>
<keyword evidence="2 4" id="KW-0547">Nucleotide-binding</keyword>
<dbReference type="AlphaFoldDB" id="A0A192A1G6"/>
<protein>
    <recommendedName>
        <fullName evidence="4">5-formyltetrahydrofolate cyclo-ligase</fullName>
        <ecNumber evidence="4">6.3.3.2</ecNumber>
    </recommendedName>
</protein>
<keyword evidence="6" id="KW-1185">Reference proteome</keyword>
<comment type="catalytic activity">
    <reaction evidence="4">
        <text>(6S)-5-formyl-5,6,7,8-tetrahydrofolate + ATP = (6R)-5,10-methenyltetrahydrofolate + ADP + phosphate</text>
        <dbReference type="Rhea" id="RHEA:10488"/>
        <dbReference type="ChEBI" id="CHEBI:30616"/>
        <dbReference type="ChEBI" id="CHEBI:43474"/>
        <dbReference type="ChEBI" id="CHEBI:57455"/>
        <dbReference type="ChEBI" id="CHEBI:57457"/>
        <dbReference type="ChEBI" id="CHEBI:456216"/>
        <dbReference type="EC" id="6.3.3.2"/>
    </reaction>
</comment>